<dbReference type="AlphaFoldDB" id="A0A438FX09"/>
<feature type="compositionally biased region" description="Basic residues" evidence="1">
    <location>
        <begin position="1"/>
        <end position="12"/>
    </location>
</feature>
<dbReference type="Proteomes" id="UP000288805">
    <property type="component" value="Unassembled WGS sequence"/>
</dbReference>
<evidence type="ECO:0000313" key="3">
    <source>
        <dbReference type="Proteomes" id="UP000288805"/>
    </source>
</evidence>
<name>A0A438FX09_VITVI</name>
<accession>A0A438FX09</accession>
<feature type="region of interest" description="Disordered" evidence="1">
    <location>
        <begin position="1"/>
        <end position="39"/>
    </location>
</feature>
<comment type="caution">
    <text evidence="2">The sequence shown here is derived from an EMBL/GenBank/DDBJ whole genome shotgun (WGS) entry which is preliminary data.</text>
</comment>
<gene>
    <name evidence="2" type="ORF">CK203_040397</name>
</gene>
<dbReference type="EMBL" id="QGNW01000719">
    <property type="protein sequence ID" value="RVW64490.1"/>
    <property type="molecule type" value="Genomic_DNA"/>
</dbReference>
<protein>
    <submittedName>
        <fullName evidence="2">Uncharacterized protein</fullName>
    </submittedName>
</protein>
<proteinExistence type="predicted"/>
<reference evidence="2 3" key="1">
    <citation type="journal article" date="2018" name="PLoS Genet.">
        <title>Population sequencing reveals clonal diversity and ancestral inbreeding in the grapevine cultivar Chardonnay.</title>
        <authorList>
            <person name="Roach M.J."/>
            <person name="Johnson D.L."/>
            <person name="Bohlmann J."/>
            <person name="van Vuuren H.J."/>
            <person name="Jones S.J."/>
            <person name="Pretorius I.S."/>
            <person name="Schmidt S.A."/>
            <person name="Borneman A.R."/>
        </authorList>
    </citation>
    <scope>NUCLEOTIDE SEQUENCE [LARGE SCALE GENOMIC DNA]</scope>
    <source>
        <strain evidence="3">cv. Chardonnay</strain>
        <tissue evidence="2">Leaf</tissue>
    </source>
</reference>
<sequence length="67" mass="7417">MGRRPRRSRLRMVHSMTPTVPPPPPLSQSVPHPAPYILHSQTDATPLPVVAPILASKDAHAHMDRLK</sequence>
<organism evidence="2 3">
    <name type="scientific">Vitis vinifera</name>
    <name type="common">Grape</name>
    <dbReference type="NCBI Taxonomy" id="29760"/>
    <lineage>
        <taxon>Eukaryota</taxon>
        <taxon>Viridiplantae</taxon>
        <taxon>Streptophyta</taxon>
        <taxon>Embryophyta</taxon>
        <taxon>Tracheophyta</taxon>
        <taxon>Spermatophyta</taxon>
        <taxon>Magnoliopsida</taxon>
        <taxon>eudicotyledons</taxon>
        <taxon>Gunneridae</taxon>
        <taxon>Pentapetalae</taxon>
        <taxon>rosids</taxon>
        <taxon>Vitales</taxon>
        <taxon>Vitaceae</taxon>
        <taxon>Viteae</taxon>
        <taxon>Vitis</taxon>
    </lineage>
</organism>
<evidence type="ECO:0000256" key="1">
    <source>
        <dbReference type="SAM" id="MobiDB-lite"/>
    </source>
</evidence>
<evidence type="ECO:0000313" key="2">
    <source>
        <dbReference type="EMBL" id="RVW64490.1"/>
    </source>
</evidence>